<dbReference type="PANTHER" id="PTHR34670:SF8">
    <property type="entry name" value="EXPRESSED PROTEIN"/>
    <property type="match status" value="1"/>
</dbReference>
<dbReference type="EMBL" id="JAGKQH010000006">
    <property type="protein sequence ID" value="KAG6596392.1"/>
    <property type="molecule type" value="Genomic_DNA"/>
</dbReference>
<reference evidence="1 2" key="1">
    <citation type="journal article" date="2021" name="Hortic Res">
        <title>The domestication of Cucurbita argyrosperma as revealed by the genome of its wild relative.</title>
        <authorList>
            <person name="Barrera-Redondo J."/>
            <person name="Sanchez-de la Vega G."/>
            <person name="Aguirre-Liguori J.A."/>
            <person name="Castellanos-Morales G."/>
            <person name="Gutierrez-Guerrero Y.T."/>
            <person name="Aguirre-Dugua X."/>
            <person name="Aguirre-Planter E."/>
            <person name="Tenaillon M.I."/>
            <person name="Lira-Saade R."/>
            <person name="Eguiarte L.E."/>
        </authorList>
    </citation>
    <scope>NUCLEOTIDE SEQUENCE [LARGE SCALE GENOMIC DNA]</scope>
    <source>
        <strain evidence="1">JBR-2021</strain>
    </source>
</reference>
<comment type="caution">
    <text evidence="1">The sequence shown here is derived from an EMBL/GenBank/DDBJ whole genome shotgun (WGS) entry which is preliminary data.</text>
</comment>
<dbReference type="AlphaFoldDB" id="A0AAV6NFM7"/>
<organism evidence="1 2">
    <name type="scientific">Cucurbita argyrosperma subsp. sororia</name>
    <dbReference type="NCBI Taxonomy" id="37648"/>
    <lineage>
        <taxon>Eukaryota</taxon>
        <taxon>Viridiplantae</taxon>
        <taxon>Streptophyta</taxon>
        <taxon>Embryophyta</taxon>
        <taxon>Tracheophyta</taxon>
        <taxon>Spermatophyta</taxon>
        <taxon>Magnoliopsida</taxon>
        <taxon>eudicotyledons</taxon>
        <taxon>Gunneridae</taxon>
        <taxon>Pentapetalae</taxon>
        <taxon>rosids</taxon>
        <taxon>fabids</taxon>
        <taxon>Cucurbitales</taxon>
        <taxon>Cucurbitaceae</taxon>
        <taxon>Cucurbiteae</taxon>
        <taxon>Cucurbita</taxon>
    </lineage>
</organism>
<name>A0AAV6NFM7_9ROSI</name>
<dbReference type="PANTHER" id="PTHR34670">
    <property type="entry name" value="EXPRESSED PROTEIN"/>
    <property type="match status" value="1"/>
</dbReference>
<keyword evidence="2" id="KW-1185">Reference proteome</keyword>
<dbReference type="Proteomes" id="UP000685013">
    <property type="component" value="Chromosome 6"/>
</dbReference>
<sequence>MEGLIPFVYRAIVHYKNDKQVPPIRSWLTDSPSASYIRLPSGDSGRFLFQSDGSYTATSPSKSVSSTATQILVATGVQSPLRQLAPSRVAA</sequence>
<gene>
    <name evidence="1" type="ORF">SDJN03_09572</name>
</gene>
<accession>A0AAV6NFM7</accession>
<feature type="non-terminal residue" evidence="1">
    <location>
        <position position="1"/>
    </location>
</feature>
<proteinExistence type="predicted"/>
<evidence type="ECO:0000313" key="1">
    <source>
        <dbReference type="EMBL" id="KAG6596392.1"/>
    </source>
</evidence>
<protein>
    <submittedName>
        <fullName evidence="1">Uncharacterized protein</fullName>
    </submittedName>
</protein>
<evidence type="ECO:0000313" key="2">
    <source>
        <dbReference type="Proteomes" id="UP000685013"/>
    </source>
</evidence>